<name>A0A1J5RLP0_9ZZZZ</name>
<dbReference type="EMBL" id="MLJW01000140">
    <property type="protein sequence ID" value="OIQ96950.1"/>
    <property type="molecule type" value="Genomic_DNA"/>
</dbReference>
<accession>A0A1J5RLP0</accession>
<proteinExistence type="predicted"/>
<evidence type="ECO:0000313" key="1">
    <source>
        <dbReference type="EMBL" id="OIQ96950.1"/>
    </source>
</evidence>
<dbReference type="PROSITE" id="PS51257">
    <property type="entry name" value="PROKAR_LIPOPROTEIN"/>
    <property type="match status" value="1"/>
</dbReference>
<organism evidence="1">
    <name type="scientific">mine drainage metagenome</name>
    <dbReference type="NCBI Taxonomy" id="410659"/>
    <lineage>
        <taxon>unclassified sequences</taxon>
        <taxon>metagenomes</taxon>
        <taxon>ecological metagenomes</taxon>
    </lineage>
</organism>
<gene>
    <name evidence="1" type="ORF">GALL_210170</name>
</gene>
<sequence>MNKYLNALVASTFAAILTACGGGGTTAVTPTGPVTSTLSFPVAQAMATDASAGSSSNFTIAQTGSVSCSGSGNITRAPATTSTTFNITPTNTVSALSAVETITLNWTNCTPSTSVTTATLYYTPTTYVPLGLNSVGVNYGAYLTAPSYPATVMVGGTGIIGTENLYTDSTEVTSNGRIDGSYVVTADTATTAIITVIGKEYDASSVLVFTEQDAYRITATGVVTRISTNVQYANGINVTFTYN</sequence>
<dbReference type="AlphaFoldDB" id="A0A1J5RLP0"/>
<reference evidence="1" key="1">
    <citation type="submission" date="2016-10" db="EMBL/GenBank/DDBJ databases">
        <title>Sequence of Gallionella enrichment culture.</title>
        <authorList>
            <person name="Poehlein A."/>
            <person name="Muehling M."/>
            <person name="Daniel R."/>
        </authorList>
    </citation>
    <scope>NUCLEOTIDE SEQUENCE</scope>
</reference>
<protein>
    <submittedName>
        <fullName evidence="1">Uncharacterized protein</fullName>
    </submittedName>
</protein>
<comment type="caution">
    <text evidence="1">The sequence shown here is derived from an EMBL/GenBank/DDBJ whole genome shotgun (WGS) entry which is preliminary data.</text>
</comment>